<reference evidence="1 2" key="1">
    <citation type="journal article" date="2013" name="Proc. Natl. Acad. Sci. U.S.A.">
        <title>Fine-scale variation in meiotic recombination in Mimulus inferred from population shotgun sequencing.</title>
        <authorList>
            <person name="Hellsten U."/>
            <person name="Wright K.M."/>
            <person name="Jenkins J."/>
            <person name="Shu S."/>
            <person name="Yuan Y."/>
            <person name="Wessler S.R."/>
            <person name="Schmutz J."/>
            <person name="Willis J.H."/>
            <person name="Rokhsar D.S."/>
        </authorList>
    </citation>
    <scope>NUCLEOTIDE SEQUENCE [LARGE SCALE GENOMIC DNA]</scope>
    <source>
        <strain evidence="2">cv. DUN x IM62</strain>
    </source>
</reference>
<dbReference type="EMBL" id="KI631232">
    <property type="protein sequence ID" value="EYU29406.1"/>
    <property type="molecule type" value="Genomic_DNA"/>
</dbReference>
<dbReference type="Proteomes" id="UP000030748">
    <property type="component" value="Unassembled WGS sequence"/>
</dbReference>
<evidence type="ECO:0000313" key="1">
    <source>
        <dbReference type="EMBL" id="EYU29406.1"/>
    </source>
</evidence>
<dbReference type="eggNOG" id="ENOG502QRVR">
    <property type="taxonomic scope" value="Eukaryota"/>
</dbReference>
<proteinExistence type="predicted"/>
<organism evidence="1 2">
    <name type="scientific">Erythranthe guttata</name>
    <name type="common">Yellow monkey flower</name>
    <name type="synonym">Mimulus guttatus</name>
    <dbReference type="NCBI Taxonomy" id="4155"/>
    <lineage>
        <taxon>Eukaryota</taxon>
        <taxon>Viridiplantae</taxon>
        <taxon>Streptophyta</taxon>
        <taxon>Embryophyta</taxon>
        <taxon>Tracheophyta</taxon>
        <taxon>Spermatophyta</taxon>
        <taxon>Magnoliopsida</taxon>
        <taxon>eudicotyledons</taxon>
        <taxon>Gunneridae</taxon>
        <taxon>Pentapetalae</taxon>
        <taxon>asterids</taxon>
        <taxon>lamiids</taxon>
        <taxon>Lamiales</taxon>
        <taxon>Phrymaceae</taxon>
        <taxon>Erythranthe</taxon>
    </lineage>
</organism>
<sequence>MEKSALDIDMEVPQCSEIEMMEMGTSEAEPFSSDKNVEGCHSNVIFSREAPLVIKEDLNASPWKTERKLCRQDRIELGRLFQGAVSSHDWELADSLVVLADPQTLNDALCISLDSIWFLSKQEELYGVNGMIKRIIDSGAYDFTRAALRTSFLASCVSACQSRTMSLAETVTVMSQRLSERLQECNGDEVLKAEASAKVQKFTEWALKCISFHSRSQGNTDRVFQSSAVEIQLQLSAFKNFLDLAGNRLSGRDFSEAFDAACFPLTLFSSTFDHSWASGASATAVQGLLDILVDGGADNVNQCFLEASRFGSTELVRILLQIAQRNSLDVDADLALGFASHYGKIATMECLVEEGNATAFLGPLMRAAERGSMTVVQWFIQKGCREMELCLALTAATSTSQLSIAAHLLPQVPHHVITALAPEILKAAGERSGGSLDGVAFLLRADFLADPVATYAVADVIARSSGEEGAATPELRAFLREHWSEEAYLDGLRLGELHFLNVVRILKRGGLESCLRDLPGPLQVAVAYLPLYRECVGPGGKLLSQRHRGLLVEASRRLGGVVLDEPGQRRELLAVLEQHLPPFLLDRAGVDY</sequence>
<gene>
    <name evidence="1" type="ORF">MIMGU_mgv1a003332mg</name>
</gene>
<dbReference type="SUPFAM" id="SSF48403">
    <property type="entry name" value="Ankyrin repeat"/>
    <property type="match status" value="1"/>
</dbReference>
<protein>
    <recommendedName>
        <fullName evidence="3">Ankyrin repeat protein SKIP35</fullName>
    </recommendedName>
</protein>
<evidence type="ECO:0008006" key="3">
    <source>
        <dbReference type="Google" id="ProtNLM"/>
    </source>
</evidence>
<dbReference type="PANTHER" id="PTHR36024">
    <property type="entry name" value="ANKYRIN REPEAT PROTEIN SKIP35"/>
    <property type="match status" value="1"/>
</dbReference>
<dbReference type="AlphaFoldDB" id="A0A022QN88"/>
<evidence type="ECO:0000313" key="2">
    <source>
        <dbReference type="Proteomes" id="UP000030748"/>
    </source>
</evidence>
<accession>A0A022QN88</accession>
<dbReference type="Gene3D" id="1.25.40.20">
    <property type="entry name" value="Ankyrin repeat-containing domain"/>
    <property type="match status" value="1"/>
</dbReference>
<dbReference type="STRING" id="4155.A0A022QN88"/>
<keyword evidence="2" id="KW-1185">Reference proteome</keyword>
<dbReference type="InterPro" id="IPR036770">
    <property type="entry name" value="Ankyrin_rpt-contain_sf"/>
</dbReference>
<name>A0A022QN88_ERYGU</name>
<dbReference type="PANTHER" id="PTHR36024:SF1">
    <property type="entry name" value="OS11G0246900 PROTEIN"/>
    <property type="match status" value="1"/>
</dbReference>
<dbReference type="InterPro" id="IPR044956">
    <property type="entry name" value="SKIP35"/>
</dbReference>